<dbReference type="AlphaFoldDB" id="A0A3D6BN72"/>
<name>A0A3D6BN72_9FLAO</name>
<feature type="domain" description="Secretion system C-terminal sorting" evidence="2">
    <location>
        <begin position="114"/>
        <end position="169"/>
    </location>
</feature>
<proteinExistence type="predicted"/>
<reference evidence="3 4" key="1">
    <citation type="journal article" date="2018" name="Nat. Biotechnol.">
        <title>A standardized bacterial taxonomy based on genome phylogeny substantially revises the tree of life.</title>
        <authorList>
            <person name="Parks D.H."/>
            <person name="Chuvochina M."/>
            <person name="Waite D.W."/>
            <person name="Rinke C."/>
            <person name="Skarshewski A."/>
            <person name="Chaumeil P.A."/>
            <person name="Hugenholtz P."/>
        </authorList>
    </citation>
    <scope>NUCLEOTIDE SEQUENCE [LARGE SCALE GENOMIC DNA]</scope>
    <source>
        <strain evidence="3">UBA10227</strain>
    </source>
</reference>
<sequence>MKDHIFYRFNFELDNILSDLSIENVRFVQDAVVDFKAKKSIELLEGTLLEPNLNSFILLEIDSSIDLCTPINSGNKKPKKVANNEEVKIDSFYVIPTLVEADCKISKKDYLGDKISYLKVFNILGVDVFSKYNINQYEVNIGLSNLSSGLYILKLYNKNGNELMTKKIVKK</sequence>
<protein>
    <recommendedName>
        <fullName evidence="2">Secretion system C-terminal sorting domain-containing protein</fullName>
    </recommendedName>
</protein>
<evidence type="ECO:0000313" key="3">
    <source>
        <dbReference type="EMBL" id="HCY80680.1"/>
    </source>
</evidence>
<keyword evidence="1" id="KW-0732">Signal</keyword>
<dbReference type="Pfam" id="PF18962">
    <property type="entry name" value="Por_Secre_tail"/>
    <property type="match status" value="1"/>
</dbReference>
<evidence type="ECO:0000313" key="4">
    <source>
        <dbReference type="Proteomes" id="UP000263268"/>
    </source>
</evidence>
<dbReference type="Proteomes" id="UP000263268">
    <property type="component" value="Unassembled WGS sequence"/>
</dbReference>
<gene>
    <name evidence="3" type="ORF">DHV22_03270</name>
</gene>
<evidence type="ECO:0000259" key="2">
    <source>
        <dbReference type="Pfam" id="PF18962"/>
    </source>
</evidence>
<organism evidence="3 4">
    <name type="scientific">Xanthomarina gelatinilytica</name>
    <dbReference type="NCBI Taxonomy" id="1137281"/>
    <lineage>
        <taxon>Bacteria</taxon>
        <taxon>Pseudomonadati</taxon>
        <taxon>Bacteroidota</taxon>
        <taxon>Flavobacteriia</taxon>
        <taxon>Flavobacteriales</taxon>
        <taxon>Flavobacteriaceae</taxon>
        <taxon>Xanthomarina</taxon>
    </lineage>
</organism>
<dbReference type="NCBIfam" id="TIGR04183">
    <property type="entry name" value="Por_Secre_tail"/>
    <property type="match status" value="1"/>
</dbReference>
<dbReference type="InterPro" id="IPR026444">
    <property type="entry name" value="Secre_tail"/>
</dbReference>
<accession>A0A3D6BN72</accession>
<evidence type="ECO:0000256" key="1">
    <source>
        <dbReference type="ARBA" id="ARBA00022729"/>
    </source>
</evidence>
<comment type="caution">
    <text evidence="3">The sequence shown here is derived from an EMBL/GenBank/DDBJ whole genome shotgun (WGS) entry which is preliminary data.</text>
</comment>
<dbReference type="EMBL" id="DPRK01000054">
    <property type="protein sequence ID" value="HCY80680.1"/>
    <property type="molecule type" value="Genomic_DNA"/>
</dbReference>